<feature type="compositionally biased region" description="Basic and acidic residues" evidence="5">
    <location>
        <begin position="585"/>
        <end position="596"/>
    </location>
</feature>
<evidence type="ECO:0000313" key="9">
    <source>
        <dbReference type="Proteomes" id="UP001388673"/>
    </source>
</evidence>
<comment type="caution">
    <text evidence="8">The sequence shown here is derived from an EMBL/GenBank/DDBJ whole genome shotgun (WGS) entry which is preliminary data.</text>
</comment>
<feature type="compositionally biased region" description="Basic and acidic residues" evidence="5">
    <location>
        <begin position="108"/>
        <end position="129"/>
    </location>
</feature>
<dbReference type="SUPFAM" id="SSF103473">
    <property type="entry name" value="MFS general substrate transporter"/>
    <property type="match status" value="1"/>
</dbReference>
<evidence type="ECO:0000256" key="2">
    <source>
        <dbReference type="ARBA" id="ARBA00022692"/>
    </source>
</evidence>
<feature type="region of interest" description="Disordered" evidence="5">
    <location>
        <begin position="585"/>
        <end position="667"/>
    </location>
</feature>
<dbReference type="KEGG" id="kne:92181551"/>
<dbReference type="Pfam" id="PF07690">
    <property type="entry name" value="MFS_1"/>
    <property type="match status" value="1"/>
</dbReference>
<dbReference type="GO" id="GO:0005886">
    <property type="term" value="C:plasma membrane"/>
    <property type="evidence" value="ECO:0007669"/>
    <property type="project" value="TreeGrafter"/>
</dbReference>
<feature type="region of interest" description="Disordered" evidence="5">
    <location>
        <begin position="1"/>
        <end position="130"/>
    </location>
</feature>
<feature type="transmembrane region" description="Helical" evidence="6">
    <location>
        <begin position="190"/>
        <end position="209"/>
    </location>
</feature>
<feature type="transmembrane region" description="Helical" evidence="6">
    <location>
        <begin position="155"/>
        <end position="178"/>
    </location>
</feature>
<dbReference type="EMBL" id="JBCAWK010000008">
    <property type="protein sequence ID" value="KAK8850375.1"/>
    <property type="molecule type" value="Genomic_DNA"/>
</dbReference>
<dbReference type="InterPro" id="IPR020846">
    <property type="entry name" value="MFS_dom"/>
</dbReference>
<evidence type="ECO:0000256" key="1">
    <source>
        <dbReference type="ARBA" id="ARBA00004141"/>
    </source>
</evidence>
<feature type="transmembrane region" description="Helical" evidence="6">
    <location>
        <begin position="314"/>
        <end position="331"/>
    </location>
</feature>
<dbReference type="Proteomes" id="UP001388673">
    <property type="component" value="Unassembled WGS sequence"/>
</dbReference>
<feature type="compositionally biased region" description="Gly residues" evidence="5">
    <location>
        <begin position="638"/>
        <end position="649"/>
    </location>
</feature>
<proteinExistence type="predicted"/>
<feature type="transmembrane region" description="Helical" evidence="6">
    <location>
        <begin position="450"/>
        <end position="471"/>
    </location>
</feature>
<dbReference type="InterPro" id="IPR036259">
    <property type="entry name" value="MFS_trans_sf"/>
</dbReference>
<feature type="transmembrane region" description="Helical" evidence="6">
    <location>
        <begin position="376"/>
        <end position="396"/>
    </location>
</feature>
<evidence type="ECO:0000256" key="5">
    <source>
        <dbReference type="SAM" id="MobiDB-lite"/>
    </source>
</evidence>
<feature type="domain" description="Major facilitator superfamily (MFS) profile" evidence="7">
    <location>
        <begin position="155"/>
        <end position="569"/>
    </location>
</feature>
<comment type="subcellular location">
    <subcellularLocation>
        <location evidence="1">Membrane</location>
        <topology evidence="1">Multi-pass membrane protein</topology>
    </subcellularLocation>
</comment>
<feature type="compositionally biased region" description="Polar residues" evidence="5">
    <location>
        <begin position="22"/>
        <end position="40"/>
    </location>
</feature>
<organism evidence="8 9">
    <name type="scientific">Kwoniella newhampshirensis</name>
    <dbReference type="NCBI Taxonomy" id="1651941"/>
    <lineage>
        <taxon>Eukaryota</taxon>
        <taxon>Fungi</taxon>
        <taxon>Dikarya</taxon>
        <taxon>Basidiomycota</taxon>
        <taxon>Agaricomycotina</taxon>
        <taxon>Tremellomycetes</taxon>
        <taxon>Tremellales</taxon>
        <taxon>Cryptococcaceae</taxon>
        <taxon>Kwoniella</taxon>
    </lineage>
</organism>
<evidence type="ECO:0000256" key="6">
    <source>
        <dbReference type="SAM" id="Phobius"/>
    </source>
</evidence>
<dbReference type="Gene3D" id="1.20.1250.20">
    <property type="entry name" value="MFS general substrate transporter like domains"/>
    <property type="match status" value="1"/>
</dbReference>
<dbReference type="PANTHER" id="PTHR23502">
    <property type="entry name" value="MAJOR FACILITATOR SUPERFAMILY"/>
    <property type="match status" value="1"/>
</dbReference>
<keyword evidence="2 6" id="KW-0812">Transmembrane</keyword>
<evidence type="ECO:0000256" key="3">
    <source>
        <dbReference type="ARBA" id="ARBA00022989"/>
    </source>
</evidence>
<evidence type="ECO:0000313" key="8">
    <source>
        <dbReference type="EMBL" id="KAK8850375.1"/>
    </source>
</evidence>
<keyword evidence="4 6" id="KW-0472">Membrane</keyword>
<dbReference type="PROSITE" id="PS50850">
    <property type="entry name" value="MFS"/>
    <property type="match status" value="1"/>
</dbReference>
<feature type="transmembrane region" description="Helical" evidence="6">
    <location>
        <begin position="543"/>
        <end position="565"/>
    </location>
</feature>
<feature type="compositionally biased region" description="Basic and acidic residues" evidence="5">
    <location>
        <begin position="44"/>
        <end position="59"/>
    </location>
</feature>
<gene>
    <name evidence="8" type="ORF">IAR55_004293</name>
</gene>
<keyword evidence="9" id="KW-1185">Reference proteome</keyword>
<dbReference type="CDD" id="cd17323">
    <property type="entry name" value="MFS_Tpo1_MDR_like"/>
    <property type="match status" value="1"/>
</dbReference>
<dbReference type="GeneID" id="92181551"/>
<accession>A0AAW0YWX9</accession>
<dbReference type="RefSeq" id="XP_066801806.1">
    <property type="nucleotide sequence ID" value="XM_066947392.1"/>
</dbReference>
<sequence>MAHREAQSSSSASRSTFESTFGQRRNTLGSTPASSSSTLMDLNRPIDTHDGVRAKDHVASSRPSVTDDQDEYADHNGPEIEAVSSKYHSRNDRSNGQNVTKSGTGDNDDQHEKEDDEERKGDVVEKEEQVNEVEMIDGRPRDIYDRFTKSQKRRILAVVAFSAFIAPMTSSVFFPSIPQLSADLHTSASVINYTVAVYIVTIGIAPVVWSPFAGFYGRKPVYLASMPIMVVASIGVALSNSVGALIGTRILQGIGSSCFLSVGAGSIGDIYRPTERGRAMAAYYAGVLLGPAISPVIAGIFTEYTAASWRSTQYFLAGCGALSVLATFFFLPETSHPPLAHDRMKEEQGKKFVWYWCNPFTSLGLVRWPNIAVACFISSAGILDTYCFIVPLSSVFKERYNINNAAVAGCLFLANGAGNIVGSRIAGPWADRVVKQYIAKRGYRRPEDRLRATFLGIGILIPLSNLGYGWLLQSGKGGIAPPLVFLFINGAALMMGLSPLNTYLIDAMQSRSAEVIAANNCIRYIFAAAASAFVLPLANAIGWGWTMTLCAGIVWIATVALWLLYRYGDKWREAANARYGITKKEADEERVDKGKDEEEAISSQERSTIERASEDEKIGELKRITSTRTTRSVKRSVVGGGGGSTGGGARPTPLTRASTRTGADMPPVHEMLKRTVSLGGASVHGGG</sequence>
<evidence type="ECO:0000259" key="7">
    <source>
        <dbReference type="PROSITE" id="PS50850"/>
    </source>
</evidence>
<feature type="compositionally biased region" description="Low complexity" evidence="5">
    <location>
        <begin position="7"/>
        <end position="21"/>
    </location>
</feature>
<feature type="compositionally biased region" description="Polar residues" evidence="5">
    <location>
        <begin position="94"/>
        <end position="105"/>
    </location>
</feature>
<dbReference type="InterPro" id="IPR011701">
    <property type="entry name" value="MFS"/>
</dbReference>
<keyword evidence="3 6" id="KW-1133">Transmembrane helix</keyword>
<name>A0AAW0YWX9_9TREE</name>
<feature type="transmembrane region" description="Helical" evidence="6">
    <location>
        <begin position="516"/>
        <end position="537"/>
    </location>
</feature>
<feature type="transmembrane region" description="Helical" evidence="6">
    <location>
        <begin position="483"/>
        <end position="504"/>
    </location>
</feature>
<feature type="compositionally biased region" description="Basic and acidic residues" evidence="5">
    <location>
        <begin position="607"/>
        <end position="623"/>
    </location>
</feature>
<dbReference type="GO" id="GO:0022857">
    <property type="term" value="F:transmembrane transporter activity"/>
    <property type="evidence" value="ECO:0007669"/>
    <property type="project" value="InterPro"/>
</dbReference>
<feature type="transmembrane region" description="Helical" evidence="6">
    <location>
        <begin position="283"/>
        <end position="302"/>
    </location>
</feature>
<protein>
    <recommendedName>
        <fullName evidence="7">Major facilitator superfamily (MFS) profile domain-containing protein</fullName>
    </recommendedName>
</protein>
<evidence type="ECO:0000256" key="4">
    <source>
        <dbReference type="ARBA" id="ARBA00023136"/>
    </source>
</evidence>
<dbReference type="PANTHER" id="PTHR23502:SF64">
    <property type="entry name" value="TRANSPORTER, PUTATIVE (AFU_ORTHOLOGUE AFUA_3G11760)-RELATED"/>
    <property type="match status" value="1"/>
</dbReference>
<reference evidence="8 9" key="1">
    <citation type="journal article" date="2024" name="bioRxiv">
        <title>Comparative genomics of Cryptococcus and Kwoniella reveals pathogenesis evolution and contrasting karyotype dynamics via intercentromeric recombination or chromosome fusion.</title>
        <authorList>
            <person name="Coelho M.A."/>
            <person name="David-Palma M."/>
            <person name="Shea T."/>
            <person name="Bowers K."/>
            <person name="McGinley-Smith S."/>
            <person name="Mohammad A.W."/>
            <person name="Gnirke A."/>
            <person name="Yurkov A.M."/>
            <person name="Nowrousian M."/>
            <person name="Sun S."/>
            <person name="Cuomo C.A."/>
            <person name="Heitman J."/>
        </authorList>
    </citation>
    <scope>NUCLEOTIDE SEQUENCE [LARGE SCALE GENOMIC DNA]</scope>
    <source>
        <strain evidence="8 9">CBS 13917</strain>
    </source>
</reference>
<dbReference type="AlphaFoldDB" id="A0AAW0YWX9"/>